<dbReference type="CDD" id="cd06503">
    <property type="entry name" value="ATP-synt_Fo_b"/>
    <property type="match status" value="1"/>
</dbReference>
<feature type="compositionally biased region" description="Low complexity" evidence="1">
    <location>
        <begin position="349"/>
        <end position="364"/>
    </location>
</feature>
<gene>
    <name evidence="3" type="ORF">FIBSPDRAFT_875214</name>
    <name evidence="2" type="ORF">FIBSPDRAFT_876749</name>
</gene>
<reference evidence="3 4" key="1">
    <citation type="journal article" date="2016" name="Mol. Biol. Evol.">
        <title>Comparative Genomics of Early-Diverging Mushroom-Forming Fungi Provides Insights into the Origins of Lignocellulose Decay Capabilities.</title>
        <authorList>
            <person name="Nagy L.G."/>
            <person name="Riley R."/>
            <person name="Tritt A."/>
            <person name="Adam C."/>
            <person name="Daum C."/>
            <person name="Floudas D."/>
            <person name="Sun H."/>
            <person name="Yadav J.S."/>
            <person name="Pangilinan J."/>
            <person name="Larsson K.H."/>
            <person name="Matsuura K."/>
            <person name="Barry K."/>
            <person name="Labutti K."/>
            <person name="Kuo R."/>
            <person name="Ohm R.A."/>
            <person name="Bhattacharya S.S."/>
            <person name="Shirouzu T."/>
            <person name="Yoshinaga Y."/>
            <person name="Martin F.M."/>
            <person name="Grigoriev I.V."/>
            <person name="Hibbett D.S."/>
        </authorList>
    </citation>
    <scope>NUCLEOTIDE SEQUENCE [LARGE SCALE GENOMIC DNA]</scope>
    <source>
        <strain evidence="3 4">CBS 109695</strain>
    </source>
</reference>
<protein>
    <recommendedName>
        <fullName evidence="5">PPPDE domain-containing protein</fullName>
    </recommendedName>
</protein>
<proteinExistence type="predicted"/>
<accession>A0A165WKL1</accession>
<evidence type="ECO:0000313" key="2">
    <source>
        <dbReference type="EMBL" id="KZP06215.1"/>
    </source>
</evidence>
<sequence>MTSSSALQSPFDPGYGGRTYSWYSSVHASGHIDTARRSYVLSIQHCKKIGGAAHEFLIFEVVIIVNENAASITIFLKVERAGGHANTPSPSPMSSSVAIQSTADASGLSSSTNYAHDWVSVHATRASVERELYGVGETVVFSDDSFKLGHAACLFLALTQHHPEYHLLQKNCYWFAKCAFYLARNTYPGTTTPGSSGVKLGNWRELSIVPVTLKSDEAMFAEVAQAWNELKEATHGFKSSQENKREAAKEGNDRGDQAELQAAKHKANAEEAIRQADQEAKGRKEAERQADQEAKGRKEAERQADQEAKGREEAERKLEDLRKQLDDLKRKSRGPESKEDGAGPGNTISPRSGQSSSHVHSLSS</sequence>
<evidence type="ECO:0000313" key="3">
    <source>
        <dbReference type="EMBL" id="KZP07703.1"/>
    </source>
</evidence>
<evidence type="ECO:0008006" key="5">
    <source>
        <dbReference type="Google" id="ProtNLM"/>
    </source>
</evidence>
<dbReference type="OrthoDB" id="3289256at2759"/>
<evidence type="ECO:0000256" key="1">
    <source>
        <dbReference type="SAM" id="MobiDB-lite"/>
    </source>
</evidence>
<dbReference type="EMBL" id="KV417742">
    <property type="protein sequence ID" value="KZP07703.1"/>
    <property type="molecule type" value="Genomic_DNA"/>
</dbReference>
<dbReference type="AlphaFoldDB" id="A0A165WKL1"/>
<feature type="compositionally biased region" description="Basic and acidic residues" evidence="1">
    <location>
        <begin position="267"/>
        <end position="341"/>
    </location>
</feature>
<dbReference type="STRING" id="436010.A0A165WKL1"/>
<feature type="compositionally biased region" description="Basic and acidic residues" evidence="1">
    <location>
        <begin position="234"/>
        <end position="257"/>
    </location>
</feature>
<dbReference type="EMBL" id="KV417799">
    <property type="protein sequence ID" value="KZP06215.1"/>
    <property type="molecule type" value="Genomic_DNA"/>
</dbReference>
<evidence type="ECO:0000313" key="4">
    <source>
        <dbReference type="Proteomes" id="UP000076532"/>
    </source>
</evidence>
<keyword evidence="4" id="KW-1185">Reference proteome</keyword>
<feature type="region of interest" description="Disordered" evidence="1">
    <location>
        <begin position="234"/>
        <end position="364"/>
    </location>
</feature>
<organism evidence="3 4">
    <name type="scientific">Athelia psychrophila</name>
    <dbReference type="NCBI Taxonomy" id="1759441"/>
    <lineage>
        <taxon>Eukaryota</taxon>
        <taxon>Fungi</taxon>
        <taxon>Dikarya</taxon>
        <taxon>Basidiomycota</taxon>
        <taxon>Agaricomycotina</taxon>
        <taxon>Agaricomycetes</taxon>
        <taxon>Agaricomycetidae</taxon>
        <taxon>Atheliales</taxon>
        <taxon>Atheliaceae</taxon>
        <taxon>Athelia</taxon>
    </lineage>
</organism>
<dbReference type="Proteomes" id="UP000076532">
    <property type="component" value="Unassembled WGS sequence"/>
</dbReference>
<name>A0A165WKL1_9AGAM</name>